<dbReference type="EMBL" id="KD149592">
    <property type="protein sequence ID" value="EMS57119.1"/>
    <property type="molecule type" value="Genomic_DNA"/>
</dbReference>
<dbReference type="OMA" id="FCNESWI"/>
<dbReference type="AlphaFoldDB" id="M8A9G1"/>
<name>M8A9G1_TRIUA</name>
<proteinExistence type="predicted"/>
<reference evidence="1" key="1">
    <citation type="journal article" date="2013" name="Nature">
        <title>Draft genome of the wheat A-genome progenitor Triticum urartu.</title>
        <authorList>
            <person name="Ling H.Q."/>
            <person name="Zhao S."/>
            <person name="Liu D."/>
            <person name="Wang J."/>
            <person name="Sun H."/>
            <person name="Zhang C."/>
            <person name="Fan H."/>
            <person name="Li D."/>
            <person name="Dong L."/>
            <person name="Tao Y."/>
            <person name="Gao C."/>
            <person name="Wu H."/>
            <person name="Li Y."/>
            <person name="Cui Y."/>
            <person name="Guo X."/>
            <person name="Zheng S."/>
            <person name="Wang B."/>
            <person name="Yu K."/>
            <person name="Liang Q."/>
            <person name="Yang W."/>
            <person name="Lou X."/>
            <person name="Chen J."/>
            <person name="Feng M."/>
            <person name="Jian J."/>
            <person name="Zhang X."/>
            <person name="Luo G."/>
            <person name="Jiang Y."/>
            <person name="Liu J."/>
            <person name="Wang Z."/>
            <person name="Sha Y."/>
            <person name="Zhang B."/>
            <person name="Wu H."/>
            <person name="Tang D."/>
            <person name="Shen Q."/>
            <person name="Xue P."/>
            <person name="Zou S."/>
            <person name="Wang X."/>
            <person name="Liu X."/>
            <person name="Wang F."/>
            <person name="Yang Y."/>
            <person name="An X."/>
            <person name="Dong Z."/>
            <person name="Zhang K."/>
            <person name="Zhang X."/>
            <person name="Luo M.C."/>
            <person name="Dvorak J."/>
            <person name="Tong Y."/>
            <person name="Wang J."/>
            <person name="Yang H."/>
            <person name="Li Z."/>
            <person name="Wang D."/>
            <person name="Zhang A."/>
            <person name="Wang J."/>
        </authorList>
    </citation>
    <scope>NUCLEOTIDE SEQUENCE</scope>
</reference>
<organism evidence="1">
    <name type="scientific">Triticum urartu</name>
    <name type="common">Red wild einkorn</name>
    <name type="synonym">Crithodium urartu</name>
    <dbReference type="NCBI Taxonomy" id="4572"/>
    <lineage>
        <taxon>Eukaryota</taxon>
        <taxon>Viridiplantae</taxon>
        <taxon>Streptophyta</taxon>
        <taxon>Embryophyta</taxon>
        <taxon>Tracheophyta</taxon>
        <taxon>Spermatophyta</taxon>
        <taxon>Magnoliopsida</taxon>
        <taxon>Liliopsida</taxon>
        <taxon>Poales</taxon>
        <taxon>Poaceae</taxon>
        <taxon>BOP clade</taxon>
        <taxon>Pooideae</taxon>
        <taxon>Triticodae</taxon>
        <taxon>Triticeae</taxon>
        <taxon>Triticinae</taxon>
        <taxon>Triticum</taxon>
    </lineage>
</organism>
<protein>
    <submittedName>
        <fullName evidence="1">Uncharacterized protein</fullName>
    </submittedName>
</protein>
<accession>M8A9G1</accession>
<gene>
    <name evidence="1" type="ORF">TRIUR3_29929</name>
</gene>
<sequence>MVVDCRICGDPHSVGSHSLSSLVKLLYLHMGARAALNLLTSSPCSSWQRKDHQLPSATLAQVKSEDGETTDRRKVLQMVLRGLMAMTWRSRSSFGQCFMAQSTNGVKTANPESKILNDSYLELPLHLFLGCSSMLGGSSSRVEMDHALVTSSPISMFLIFLCNESYIKTAVCAVHAFNIENER</sequence>
<evidence type="ECO:0000313" key="1">
    <source>
        <dbReference type="EMBL" id="EMS57119.1"/>
    </source>
</evidence>